<dbReference type="InterPro" id="IPR029063">
    <property type="entry name" value="SAM-dependent_MTases_sf"/>
</dbReference>
<dbReference type="RefSeq" id="WP_263592769.1">
    <property type="nucleotide sequence ID" value="NZ_CP107020.1"/>
</dbReference>
<name>A0ABY6FXJ5_9MICO</name>
<evidence type="ECO:0000313" key="2">
    <source>
        <dbReference type="EMBL" id="UYG15555.1"/>
    </source>
</evidence>
<dbReference type="Gene3D" id="3.40.50.150">
    <property type="entry name" value="Vaccinia Virus protein VP39"/>
    <property type="match status" value="1"/>
</dbReference>
<dbReference type="NCBIfam" id="NF037959">
    <property type="entry name" value="MFS_SpdSyn"/>
    <property type="match status" value="1"/>
</dbReference>
<dbReference type="SUPFAM" id="SSF53335">
    <property type="entry name" value="S-adenosyl-L-methionine-dependent methyltransferases"/>
    <property type="match status" value="1"/>
</dbReference>
<dbReference type="PANTHER" id="PTHR43317">
    <property type="entry name" value="THERMOSPERMINE SYNTHASE ACAULIS5"/>
    <property type="match status" value="1"/>
</dbReference>
<sequence length="283" mass="30459">MARNRRRADGGPVFAHLGPVGVPIPIPTGTARLLLETDGGVLVEVNGVPSSYQHPDPRHLVFEYMRWMRTAIEATLEARPAADGSRVLEVAHLGGGGCSLPRAVAADHPAARQVVIELDTALAEHARVWFDLPRSPALRIRADDAARALEQWRDARFDVLVRDVFAPDRTPRPLRSDRAAAHAARVLRPSGIYLVNSAGEPSPRTSLADEVVTLRGAFAHVGLIAEPGVLAGRRRGNSVLVASQAPLAAGIDRALRSDPVSVRLVPRPELDRLAAAGRVIRED</sequence>
<evidence type="ECO:0000256" key="1">
    <source>
        <dbReference type="ARBA" id="ARBA00023115"/>
    </source>
</evidence>
<dbReference type="PANTHER" id="PTHR43317:SF1">
    <property type="entry name" value="THERMOSPERMINE SYNTHASE ACAULIS5"/>
    <property type="match status" value="1"/>
</dbReference>
<dbReference type="EMBL" id="CP107020">
    <property type="protein sequence ID" value="UYG15555.1"/>
    <property type="molecule type" value="Genomic_DNA"/>
</dbReference>
<gene>
    <name evidence="2" type="ORF">BRM3_07800</name>
</gene>
<accession>A0ABY6FXJ5</accession>
<keyword evidence="1" id="KW-0620">Polyamine biosynthesis</keyword>
<evidence type="ECO:0000313" key="3">
    <source>
        <dbReference type="Proteomes" id="UP001164305"/>
    </source>
</evidence>
<protein>
    <submittedName>
        <fullName evidence="2">Fused MFS/spermidine synthase</fullName>
    </submittedName>
</protein>
<dbReference type="CDD" id="cd02440">
    <property type="entry name" value="AdoMet_MTases"/>
    <property type="match status" value="1"/>
</dbReference>
<keyword evidence="3" id="KW-1185">Reference proteome</keyword>
<organism evidence="2 3">
    <name type="scientific">Brachybacterium huguangmaarense</name>
    <dbReference type="NCBI Taxonomy" id="1652028"/>
    <lineage>
        <taxon>Bacteria</taxon>
        <taxon>Bacillati</taxon>
        <taxon>Actinomycetota</taxon>
        <taxon>Actinomycetes</taxon>
        <taxon>Micrococcales</taxon>
        <taxon>Dermabacteraceae</taxon>
        <taxon>Brachybacterium</taxon>
    </lineage>
</organism>
<proteinExistence type="predicted"/>
<dbReference type="Proteomes" id="UP001164305">
    <property type="component" value="Chromosome"/>
</dbReference>
<reference evidence="2" key="1">
    <citation type="submission" date="2022-10" db="EMBL/GenBank/DDBJ databases">
        <title>Whole-Genome Sequencing of Brachybacterium huguangmaarense BRM-3, Isolated from Betula schmidtii.</title>
        <authorList>
            <person name="Haam D."/>
        </authorList>
    </citation>
    <scope>NUCLEOTIDE SEQUENCE</scope>
    <source>
        <strain evidence="2">BRM-3</strain>
    </source>
</reference>